<reference evidence="4 6" key="2">
    <citation type="submission" date="2018-11" db="EMBL/GenBank/DDBJ databases">
        <authorList>
            <consortium name="Pathogen Informatics"/>
        </authorList>
    </citation>
    <scope>NUCLEOTIDE SEQUENCE [LARGE SCALE GENOMIC DNA]</scope>
</reference>
<dbReference type="Gene3D" id="1.25.40.180">
    <property type="match status" value="1"/>
</dbReference>
<evidence type="ECO:0000313" key="5">
    <source>
        <dbReference type="Proteomes" id="UP000038040"/>
    </source>
</evidence>
<dbReference type="SMART" id="SM00543">
    <property type="entry name" value="MIF4G"/>
    <property type="match status" value="1"/>
</dbReference>
<feature type="region of interest" description="Disordered" evidence="2">
    <location>
        <begin position="837"/>
        <end position="891"/>
    </location>
</feature>
<feature type="coiled-coil region" evidence="1">
    <location>
        <begin position="662"/>
        <end position="689"/>
    </location>
</feature>
<dbReference type="EMBL" id="UYYG01000053">
    <property type="protein sequence ID" value="VDN52313.1"/>
    <property type="molecule type" value="Genomic_DNA"/>
</dbReference>
<dbReference type="Proteomes" id="UP000038040">
    <property type="component" value="Unplaced"/>
</dbReference>
<dbReference type="GO" id="GO:0003743">
    <property type="term" value="F:translation initiation factor activity"/>
    <property type="evidence" value="ECO:0007669"/>
    <property type="project" value="TreeGrafter"/>
</dbReference>
<dbReference type="InterPro" id="IPR016024">
    <property type="entry name" value="ARM-type_fold"/>
</dbReference>
<accession>A0A0N4UKH0</accession>
<evidence type="ECO:0000313" key="6">
    <source>
        <dbReference type="Proteomes" id="UP000274756"/>
    </source>
</evidence>
<protein>
    <submittedName>
        <fullName evidence="7">MIF4G domain-containing protein</fullName>
    </submittedName>
</protein>
<dbReference type="PANTHER" id="PTHR23253:SF78">
    <property type="entry name" value="EUKARYOTIC TRANSLATION INITIATION FACTOR 4G1, ISOFORM B-RELATED"/>
    <property type="match status" value="1"/>
</dbReference>
<dbReference type="Proteomes" id="UP000274756">
    <property type="component" value="Unassembled WGS sequence"/>
</dbReference>
<keyword evidence="6" id="KW-1185">Reference proteome</keyword>
<dbReference type="OrthoDB" id="514777at2759"/>
<dbReference type="InterPro" id="IPR003890">
    <property type="entry name" value="MIF4G-like_typ-3"/>
</dbReference>
<dbReference type="WBParaSite" id="DME_0000821001-mRNA-1">
    <property type="protein sequence ID" value="DME_0000821001-mRNA-1"/>
    <property type="gene ID" value="DME_0000821001"/>
</dbReference>
<feature type="region of interest" description="Disordered" evidence="2">
    <location>
        <begin position="950"/>
        <end position="988"/>
    </location>
</feature>
<feature type="compositionally biased region" description="Basic and acidic residues" evidence="2">
    <location>
        <begin position="230"/>
        <end position="242"/>
    </location>
</feature>
<name>A0A0N4UKH0_DRAME</name>
<feature type="domain" description="MIF4G" evidence="3">
    <location>
        <begin position="551"/>
        <end position="809"/>
    </location>
</feature>
<feature type="compositionally biased region" description="Polar residues" evidence="2">
    <location>
        <begin position="220"/>
        <end position="229"/>
    </location>
</feature>
<evidence type="ECO:0000259" key="3">
    <source>
        <dbReference type="SMART" id="SM00543"/>
    </source>
</evidence>
<feature type="compositionally biased region" description="Basic and acidic residues" evidence="2">
    <location>
        <begin position="966"/>
        <end position="988"/>
    </location>
</feature>
<keyword evidence="1" id="KW-0175">Coiled coil</keyword>
<dbReference type="PANTHER" id="PTHR23253">
    <property type="entry name" value="EUKARYOTIC TRANSLATION INITIATION FACTOR 4 GAMMA"/>
    <property type="match status" value="1"/>
</dbReference>
<sequence length="1237" mass="138252">MASSNQRGKTRKNGPMQGDFGGQSVVGNQATILPPPMAHIIANGSARQQSAPLGYPADNGHMVAQPYNQPRLNNPVMQYAAGEVQIETPSQGNPQLTTIHHRFTQQNQNFHTSSTQVNNYASATPIAYHQSHIYGSNLFSVPYMQAYPTPYFTQIMQNQYNPNFMSSQQADFLTQRYTQQQVHMVNPAPATTAHIQKEKKILRIIDPETKVVTNEKEITASKSAQSTNEQLRKSDSDNRDSKPGITPLPAKEIGSQQSSNVSQQFSLKVAQSILGESAAPSSLSASVPPPSVSEQTVLAIPRPSVSAPPVNSLSTVSQKKVSQSSSAGQLEKIKQNKGVSTSTKDDVIPGKDAIINKLADSFAEMAFDENPNKEELEKDSELIEPPSAAGRAVEIVLEETEKEEEENEKKASTKVQNELLQKITEVRESDISIQKKIYGRYFLLLIRDLFKIAKHDHSPISKTELEALGIDIGSAPAIPSERQRRYDGSSAMATRGFIPGWAADKNSNKAKPSGPVSRPSIDRTREPVELHKAENAWKRGVDAGNPLQKKLKVIRELLNKITPSTFNILSQEFLSHRVTDDSDFMDGVIGIIFEKAVEEPKFCPLYSDLCKIQVSEEAKDRFDENGEIIKGSAGFRSGILSRCQSTFESKRENEVATRKIAIEEEPDEVKRKELMLEFLENEAKERRRMFGNITFMGQLFRHDLIVPRILNWCIIHLLKNHTESENGDEESVECAIRMIETVGPKADRLLAEKRLAEALNSSTSGETQKNDENLFDSSLYIDFLCNQQNQFSNRLRFLTMNLIETRKNKWTPRRTAEGPKTIEEVHDDARREELLNKYQREQYEKKRYDGRSSSDKRNQIQKPMIISRQSQDGRYINKGSDSSRDQKARAAGAANLVTSTISRKNQSLNSVGLQDVDQPQSFCARRPHFSCGSGGGGQQADRTNVQARGLAGGLRGAGRGVIPTRENSRPRSRESSETRKSSRNDERISVFPIAQNKDSQRFGGYANSVAGGSAEEERQTCGNTNENNEANEKRGFQVLHADLLECFKNILSIEEAFNSVNDACTSYSPRKAFKWIMQIAVEKISGVGHQRRTGQVICRSLQKSDIKKDALLGIADFCKYAVDNELWYECGKLWEMVAEIICWSIMCDIEQFGGARASLRDFELAFKNANRDSRVPDALLISVLKRLAEIEYEKDKQVCSLGMAFEEIKELHSESLIEALKSCKLSFGGKNLFELLN</sequence>
<feature type="region of interest" description="Disordered" evidence="2">
    <location>
        <begin position="502"/>
        <end position="522"/>
    </location>
</feature>
<feature type="compositionally biased region" description="Basic and acidic residues" evidence="2">
    <location>
        <begin position="837"/>
        <end position="858"/>
    </location>
</feature>
<evidence type="ECO:0000313" key="4">
    <source>
        <dbReference type="EMBL" id="VDN52313.1"/>
    </source>
</evidence>
<dbReference type="STRING" id="318479.A0A0N4UKH0"/>
<feature type="region of interest" description="Disordered" evidence="2">
    <location>
        <begin position="320"/>
        <end position="345"/>
    </location>
</feature>
<feature type="region of interest" description="Disordered" evidence="2">
    <location>
        <begin position="1"/>
        <end position="28"/>
    </location>
</feature>
<proteinExistence type="predicted"/>
<organism evidence="5 7">
    <name type="scientific">Dracunculus medinensis</name>
    <name type="common">Guinea worm</name>
    <dbReference type="NCBI Taxonomy" id="318479"/>
    <lineage>
        <taxon>Eukaryota</taxon>
        <taxon>Metazoa</taxon>
        <taxon>Ecdysozoa</taxon>
        <taxon>Nematoda</taxon>
        <taxon>Chromadorea</taxon>
        <taxon>Rhabditida</taxon>
        <taxon>Spirurina</taxon>
        <taxon>Dracunculoidea</taxon>
        <taxon>Dracunculidae</taxon>
        <taxon>Dracunculus</taxon>
    </lineage>
</organism>
<evidence type="ECO:0000256" key="2">
    <source>
        <dbReference type="SAM" id="MobiDB-lite"/>
    </source>
</evidence>
<evidence type="ECO:0000313" key="7">
    <source>
        <dbReference type="WBParaSite" id="DME_0000821001-mRNA-1"/>
    </source>
</evidence>
<dbReference type="AlphaFoldDB" id="A0A0N4UKH0"/>
<gene>
    <name evidence="4" type="ORF">DME_LOCUS2286</name>
</gene>
<dbReference type="Pfam" id="PF02854">
    <property type="entry name" value="MIF4G"/>
    <property type="match status" value="1"/>
</dbReference>
<dbReference type="GO" id="GO:0016281">
    <property type="term" value="C:eukaryotic translation initiation factor 4F complex"/>
    <property type="evidence" value="ECO:0007669"/>
    <property type="project" value="TreeGrafter"/>
</dbReference>
<dbReference type="SUPFAM" id="SSF48371">
    <property type="entry name" value="ARM repeat"/>
    <property type="match status" value="1"/>
</dbReference>
<feature type="region of interest" description="Disordered" evidence="2">
    <location>
        <begin position="216"/>
        <end position="259"/>
    </location>
</feature>
<reference evidence="7" key="1">
    <citation type="submission" date="2017-02" db="UniProtKB">
        <authorList>
            <consortium name="WormBaseParasite"/>
        </authorList>
    </citation>
    <scope>IDENTIFICATION</scope>
</reference>
<feature type="compositionally biased region" description="Gly residues" evidence="2">
    <location>
        <begin position="950"/>
        <end position="959"/>
    </location>
</feature>
<evidence type="ECO:0000256" key="1">
    <source>
        <dbReference type="SAM" id="Coils"/>
    </source>
</evidence>
<dbReference type="GO" id="GO:0003729">
    <property type="term" value="F:mRNA binding"/>
    <property type="evidence" value="ECO:0007669"/>
    <property type="project" value="TreeGrafter"/>
</dbReference>